<proteinExistence type="predicted"/>
<name>A0A3N2RWP1_9ENTR</name>
<dbReference type="Proteomes" id="UP000268051">
    <property type="component" value="Unassembled WGS sequence"/>
</dbReference>
<evidence type="ECO:0000313" key="2">
    <source>
        <dbReference type="Proteomes" id="UP000268051"/>
    </source>
</evidence>
<sequence length="72" mass="8000">MVIILTARFNIAAVHVTPPMYSESAILAVSLRQLREKGHSLGNGYIHFVNGCDLDRYLNVLRNDTPDAFAVN</sequence>
<organism evidence="1 2">
    <name type="scientific">Kluyvera ascorbata</name>
    <dbReference type="NCBI Taxonomy" id="51288"/>
    <lineage>
        <taxon>Bacteria</taxon>
        <taxon>Pseudomonadati</taxon>
        <taxon>Pseudomonadota</taxon>
        <taxon>Gammaproteobacteria</taxon>
        <taxon>Enterobacterales</taxon>
        <taxon>Enterobacteriaceae</taxon>
        <taxon>Kluyvera</taxon>
    </lineage>
</organism>
<comment type="caution">
    <text evidence="1">The sequence shown here is derived from an EMBL/GenBank/DDBJ whole genome shotgun (WGS) entry which is preliminary data.</text>
</comment>
<dbReference type="EMBL" id="RHFN01000021">
    <property type="protein sequence ID" value="ROU11768.1"/>
    <property type="molecule type" value="Genomic_DNA"/>
</dbReference>
<reference evidence="1 2" key="1">
    <citation type="submission" date="2018-10" db="EMBL/GenBank/DDBJ databases">
        <title>Horizontal transference of carbapenem resistance between Klebsiella pneumoniae and Kluyvera ascorbata during abdominal infection: a case report.</title>
        <authorList>
            <person name="Raro O.H.F."/>
            <person name="Lima-Morales D."/>
            <person name="Barth A.L."/>
            <person name="Paim T.G.S."/>
            <person name="Mott M.P."/>
            <person name="Riche C.V.W."/>
            <person name="Teixeira U.F."/>
            <person name="Waechter F."/>
            <person name="Dias C.A.G."/>
        </authorList>
    </citation>
    <scope>NUCLEOTIDE SEQUENCE [LARGE SCALE GENOMIC DNA]</scope>
    <source>
        <strain evidence="1 2">OT2</strain>
    </source>
</reference>
<dbReference type="AlphaFoldDB" id="A0A3N2RWP1"/>
<gene>
    <name evidence="1" type="ORF">EB837_17675</name>
</gene>
<evidence type="ECO:0000313" key="1">
    <source>
        <dbReference type="EMBL" id="ROU11768.1"/>
    </source>
</evidence>
<protein>
    <submittedName>
        <fullName evidence="1">Uncharacterized protein</fullName>
    </submittedName>
</protein>
<accession>A0A3N2RWP1</accession>